<protein>
    <recommendedName>
        <fullName evidence="4 5">Large ribosomal subunit protein bL36</fullName>
    </recommendedName>
</protein>
<proteinExistence type="inferred from homology"/>
<dbReference type="PROSITE" id="PS00828">
    <property type="entry name" value="RIBOSOMAL_L36"/>
    <property type="match status" value="1"/>
</dbReference>
<dbReference type="PANTHER" id="PTHR42888:SF1">
    <property type="entry name" value="LARGE RIBOSOMAL SUBUNIT PROTEIN BL36C"/>
    <property type="match status" value="1"/>
</dbReference>
<dbReference type="InterPro" id="IPR000473">
    <property type="entry name" value="Ribosomal_bL36"/>
</dbReference>
<organism evidence="7 8">
    <name type="scientific">Williamsia phyllosphaerae</name>
    <dbReference type="NCBI Taxonomy" id="885042"/>
    <lineage>
        <taxon>Bacteria</taxon>
        <taxon>Bacillati</taxon>
        <taxon>Actinomycetota</taxon>
        <taxon>Actinomycetes</taxon>
        <taxon>Mycobacteriales</taxon>
        <taxon>Nocardiaceae</taxon>
        <taxon>Williamsia</taxon>
    </lineage>
</organism>
<keyword evidence="3 5" id="KW-0687">Ribonucleoprotein</keyword>
<name>A0ABQ1UU48_9NOCA</name>
<evidence type="ECO:0000256" key="2">
    <source>
        <dbReference type="ARBA" id="ARBA00022980"/>
    </source>
</evidence>
<comment type="caution">
    <text evidence="7">The sequence shown here is derived from an EMBL/GenBank/DDBJ whole genome shotgun (WGS) entry which is preliminary data.</text>
</comment>
<dbReference type="PANTHER" id="PTHR42888">
    <property type="entry name" value="50S RIBOSOMAL PROTEIN L36, CHLOROPLASTIC"/>
    <property type="match status" value="1"/>
</dbReference>
<dbReference type="Pfam" id="PF00444">
    <property type="entry name" value="Ribosomal_L36"/>
    <property type="match status" value="1"/>
</dbReference>
<comment type="similarity">
    <text evidence="1 5 6">Belongs to the bacterial ribosomal protein bL36 family.</text>
</comment>
<keyword evidence="8" id="KW-1185">Reference proteome</keyword>
<evidence type="ECO:0000256" key="5">
    <source>
        <dbReference type="HAMAP-Rule" id="MF_00251"/>
    </source>
</evidence>
<evidence type="ECO:0000313" key="7">
    <source>
        <dbReference type="EMBL" id="GGF25122.1"/>
    </source>
</evidence>
<evidence type="ECO:0000256" key="1">
    <source>
        <dbReference type="ARBA" id="ARBA00007645"/>
    </source>
</evidence>
<dbReference type="InterPro" id="IPR035977">
    <property type="entry name" value="Ribosomal_bL36_sp"/>
</dbReference>
<gene>
    <name evidence="5" type="primary">rpmJ</name>
    <name evidence="7" type="ORF">GCM10007298_21280</name>
</gene>
<evidence type="ECO:0000256" key="6">
    <source>
        <dbReference type="RuleBase" id="RU000571"/>
    </source>
</evidence>
<evidence type="ECO:0000256" key="3">
    <source>
        <dbReference type="ARBA" id="ARBA00023274"/>
    </source>
</evidence>
<dbReference type="SUPFAM" id="SSF57840">
    <property type="entry name" value="Ribosomal protein L36"/>
    <property type="match status" value="1"/>
</dbReference>
<evidence type="ECO:0000256" key="4">
    <source>
        <dbReference type="ARBA" id="ARBA00035186"/>
    </source>
</evidence>
<dbReference type="HAMAP" id="MF_00251">
    <property type="entry name" value="Ribosomal_bL36"/>
    <property type="match status" value="1"/>
</dbReference>
<dbReference type="NCBIfam" id="TIGR01022">
    <property type="entry name" value="rpmJ_bact"/>
    <property type="match status" value="1"/>
</dbReference>
<dbReference type="EMBL" id="BMCS01000001">
    <property type="protein sequence ID" value="GGF25122.1"/>
    <property type="molecule type" value="Genomic_DNA"/>
</dbReference>
<evidence type="ECO:0000313" key="8">
    <source>
        <dbReference type="Proteomes" id="UP000632454"/>
    </source>
</evidence>
<dbReference type="Proteomes" id="UP000632454">
    <property type="component" value="Unassembled WGS sequence"/>
</dbReference>
<keyword evidence="2 5" id="KW-0689">Ribosomal protein</keyword>
<sequence>MPGGTHHHHERHNDVKVKPSVKPICEKCKVIRRNGRVMVICDNLRHKQRQG</sequence>
<accession>A0ABQ1UU48</accession>
<reference evidence="8" key="1">
    <citation type="journal article" date="2019" name="Int. J. Syst. Evol. Microbiol.">
        <title>The Global Catalogue of Microorganisms (GCM) 10K type strain sequencing project: providing services to taxonomists for standard genome sequencing and annotation.</title>
        <authorList>
            <consortium name="The Broad Institute Genomics Platform"/>
            <consortium name="The Broad Institute Genome Sequencing Center for Infectious Disease"/>
            <person name="Wu L."/>
            <person name="Ma J."/>
        </authorList>
    </citation>
    <scope>NUCLEOTIDE SEQUENCE [LARGE SCALE GENOMIC DNA]</scope>
    <source>
        <strain evidence="8">CCM 7855</strain>
    </source>
</reference>